<keyword evidence="3" id="KW-1185">Reference proteome</keyword>
<evidence type="ECO:0000256" key="1">
    <source>
        <dbReference type="SAM" id="MobiDB-lite"/>
    </source>
</evidence>
<protein>
    <submittedName>
        <fullName evidence="2">Uncharacterized protein</fullName>
    </submittedName>
</protein>
<dbReference type="AlphaFoldDB" id="A0AAW2DNA3"/>
<gene>
    <name evidence="2" type="ORF">SO802_005624</name>
</gene>
<organism evidence="2 3">
    <name type="scientific">Lithocarpus litseifolius</name>
    <dbReference type="NCBI Taxonomy" id="425828"/>
    <lineage>
        <taxon>Eukaryota</taxon>
        <taxon>Viridiplantae</taxon>
        <taxon>Streptophyta</taxon>
        <taxon>Embryophyta</taxon>
        <taxon>Tracheophyta</taxon>
        <taxon>Spermatophyta</taxon>
        <taxon>Magnoliopsida</taxon>
        <taxon>eudicotyledons</taxon>
        <taxon>Gunneridae</taxon>
        <taxon>Pentapetalae</taxon>
        <taxon>rosids</taxon>
        <taxon>fabids</taxon>
        <taxon>Fagales</taxon>
        <taxon>Fagaceae</taxon>
        <taxon>Lithocarpus</taxon>
    </lineage>
</organism>
<evidence type="ECO:0000313" key="3">
    <source>
        <dbReference type="Proteomes" id="UP001459277"/>
    </source>
</evidence>
<reference evidence="2 3" key="1">
    <citation type="submission" date="2024-01" db="EMBL/GenBank/DDBJ databases">
        <title>A telomere-to-telomere, gap-free genome of sweet tea (Lithocarpus litseifolius).</title>
        <authorList>
            <person name="Zhou J."/>
        </authorList>
    </citation>
    <scope>NUCLEOTIDE SEQUENCE [LARGE SCALE GENOMIC DNA]</scope>
    <source>
        <strain evidence="2">Zhou-2022a</strain>
        <tissue evidence="2">Leaf</tissue>
    </source>
</reference>
<comment type="caution">
    <text evidence="2">The sequence shown here is derived from an EMBL/GenBank/DDBJ whole genome shotgun (WGS) entry which is preliminary data.</text>
</comment>
<sequence>MGVAGQYYTASLKKCYPPYYFQRKDKWKLVWIHAQIHAPKLNHTIYEGIKGYSIHGREGYSSHVKVSKPEPDSMVRLGNPRTVHIYGRFKVDTTVNMAVLDYIGKKYDGDQEKITLCYENQMNGGSCGVLMLQTCKNWQLESLAKLPPLLDVFVEEEDPYLNYEELENAIYEEGAYPASAEPSSNIEESVDDSSDIEGIDLGTFGQPIGPPLGFSRNDDEHNNFDDFDDL</sequence>
<evidence type="ECO:0000313" key="2">
    <source>
        <dbReference type="EMBL" id="KAL0010516.1"/>
    </source>
</evidence>
<dbReference type="EMBL" id="JAZDWU010000002">
    <property type="protein sequence ID" value="KAL0010516.1"/>
    <property type="molecule type" value="Genomic_DNA"/>
</dbReference>
<accession>A0AAW2DNA3</accession>
<feature type="region of interest" description="Disordered" evidence="1">
    <location>
        <begin position="178"/>
        <end position="230"/>
    </location>
</feature>
<name>A0AAW2DNA3_9ROSI</name>
<feature type="compositionally biased region" description="Acidic residues" evidence="1">
    <location>
        <begin position="188"/>
        <end position="198"/>
    </location>
</feature>
<dbReference type="Proteomes" id="UP001459277">
    <property type="component" value="Unassembled WGS sequence"/>
</dbReference>
<proteinExistence type="predicted"/>